<name>A0A563VL61_9CYAN</name>
<dbReference type="RefSeq" id="WP_144870121.1">
    <property type="nucleotide sequence ID" value="NZ_LR213890.1"/>
</dbReference>
<keyword evidence="1" id="KW-0472">Membrane</keyword>
<keyword evidence="1" id="KW-1133">Transmembrane helix</keyword>
<keyword evidence="3" id="KW-1185">Reference proteome</keyword>
<keyword evidence="1" id="KW-0812">Transmembrane</keyword>
<proteinExistence type="predicted"/>
<evidence type="ECO:0000256" key="1">
    <source>
        <dbReference type="SAM" id="Phobius"/>
    </source>
</evidence>
<dbReference type="AlphaFoldDB" id="A0A563VL61"/>
<gene>
    <name evidence="2" type="ORF">H1P_1380017</name>
</gene>
<evidence type="ECO:0000313" key="3">
    <source>
        <dbReference type="Proteomes" id="UP000320055"/>
    </source>
</evidence>
<dbReference type="Proteomes" id="UP000320055">
    <property type="component" value="Unassembled WGS sequence"/>
</dbReference>
<dbReference type="OrthoDB" id="2079639at2"/>
<sequence length="218" mass="25411">MNHIYRSKQLTFLDKFDSSLNKLIQDKKNQDLDYAIISWCIELSIDRYFPQASKEIRYKTNQWIQHHIVIQISLEIYRNLLIITDQKCTRLGLGKIFGNLNNISQVDFRSNIKETKNKMSTKSILLIAFVLTGIGLLLFLLNKKENQKNSENTNQSNAYLPNQIPVREKYILALLINSDRHQKLIYSLKSNNHLKSEDSSKLYGATQGLWIGTRSKFD</sequence>
<evidence type="ECO:0000313" key="2">
    <source>
        <dbReference type="EMBL" id="VEP12190.1"/>
    </source>
</evidence>
<feature type="transmembrane region" description="Helical" evidence="1">
    <location>
        <begin position="123"/>
        <end position="141"/>
    </location>
</feature>
<accession>A0A563VL61</accession>
<reference evidence="2 3" key="1">
    <citation type="submission" date="2019-01" db="EMBL/GenBank/DDBJ databases">
        <authorList>
            <person name="Brito A."/>
        </authorList>
    </citation>
    <scope>NUCLEOTIDE SEQUENCE [LARGE SCALE GENOMIC DNA]</scope>
    <source>
        <strain evidence="2">1</strain>
    </source>
</reference>
<protein>
    <submittedName>
        <fullName evidence="2">Uncharacterized protein</fullName>
    </submittedName>
</protein>
<organism evidence="2 3">
    <name type="scientific">Hyella patelloides LEGE 07179</name>
    <dbReference type="NCBI Taxonomy" id="945734"/>
    <lineage>
        <taxon>Bacteria</taxon>
        <taxon>Bacillati</taxon>
        <taxon>Cyanobacteriota</taxon>
        <taxon>Cyanophyceae</taxon>
        <taxon>Pleurocapsales</taxon>
        <taxon>Hyellaceae</taxon>
        <taxon>Hyella</taxon>
    </lineage>
</organism>
<dbReference type="EMBL" id="CAACVJ010000044">
    <property type="protein sequence ID" value="VEP12190.1"/>
    <property type="molecule type" value="Genomic_DNA"/>
</dbReference>